<comment type="caution">
    <text evidence="1">The sequence shown here is derived from an EMBL/GenBank/DDBJ whole genome shotgun (WGS) entry which is preliminary data.</text>
</comment>
<dbReference type="Proteomes" id="UP000249239">
    <property type="component" value="Unassembled WGS sequence"/>
</dbReference>
<dbReference type="EMBL" id="QKZK01000003">
    <property type="protein sequence ID" value="PZX20003.1"/>
    <property type="molecule type" value="Genomic_DNA"/>
</dbReference>
<evidence type="ECO:0000313" key="2">
    <source>
        <dbReference type="Proteomes" id="UP000249239"/>
    </source>
</evidence>
<gene>
    <name evidence="1" type="ORF">LX69_00453</name>
</gene>
<dbReference type="RefSeq" id="WP_111444192.1">
    <property type="nucleotide sequence ID" value="NZ_QKZK01000003.1"/>
</dbReference>
<dbReference type="AlphaFoldDB" id="A0A2W7NKL1"/>
<reference evidence="1 2" key="1">
    <citation type="submission" date="2018-06" db="EMBL/GenBank/DDBJ databases">
        <title>Genomic Encyclopedia of Archaeal and Bacterial Type Strains, Phase II (KMG-II): from individual species to whole genera.</title>
        <authorList>
            <person name="Goeker M."/>
        </authorList>
    </citation>
    <scope>NUCLEOTIDE SEQUENCE [LARGE SCALE GENOMIC DNA]</scope>
    <source>
        <strain evidence="1 2">DSM 6779</strain>
    </source>
</reference>
<evidence type="ECO:0000313" key="1">
    <source>
        <dbReference type="EMBL" id="PZX20003.1"/>
    </source>
</evidence>
<name>A0A2W7NKL1_9BACT</name>
<sequence length="374" mass="44408">MRLETLNQFTSLSINIEECSEISFREKVYLEELGSEFFISTHKNTIEYLTEAVNTHDFNQIPPKVNGISNNFFRFAMSRPQVDFNKLIKKIELDCFQRNLKNNNPFRDIDSLKDKTLYNLAFFYKNMLFICDRYLKTLNQPFSKGIVDDGFIAQILDAFIDSVIYDGHFYSDHQKRYDNWLICVLKFVRKSHSHLTIRNKLNLFNNQFHLLCKYETGRSGIDFIQSPQLRMFLNDEIENLNNKIEKNAQIKFNFDVDISSIKELHQILFEYGYIDTKSRDFVLCWELGEGKINWLKRRSSLVLFHTILRSYTTLLDNINIENFIYQNYTHLGETEFNISSFIKKGLNNPCPKKYKIFFKIISTLPDKYIKNKGE</sequence>
<keyword evidence="2" id="KW-1185">Reference proteome</keyword>
<accession>A0A2W7NKL1</accession>
<organism evidence="1 2">
    <name type="scientific">Breznakibacter xylanolyticus</name>
    <dbReference type="NCBI Taxonomy" id="990"/>
    <lineage>
        <taxon>Bacteria</taxon>
        <taxon>Pseudomonadati</taxon>
        <taxon>Bacteroidota</taxon>
        <taxon>Bacteroidia</taxon>
        <taxon>Marinilabiliales</taxon>
        <taxon>Marinilabiliaceae</taxon>
        <taxon>Breznakibacter</taxon>
    </lineage>
</organism>
<protein>
    <submittedName>
        <fullName evidence="1">Uncharacterized protein</fullName>
    </submittedName>
</protein>
<proteinExistence type="predicted"/>